<evidence type="ECO:0000313" key="3">
    <source>
        <dbReference type="Proteomes" id="UP000036458"/>
    </source>
</evidence>
<dbReference type="SUPFAM" id="SSF55729">
    <property type="entry name" value="Acyl-CoA N-acyltransferases (Nat)"/>
    <property type="match status" value="1"/>
</dbReference>
<dbReference type="OrthoDB" id="9793389at2"/>
<organism evidence="2 3">
    <name type="scientific">Rufibacter radiotolerans</name>
    <dbReference type="NCBI Taxonomy" id="1379910"/>
    <lineage>
        <taxon>Bacteria</taxon>
        <taxon>Pseudomonadati</taxon>
        <taxon>Bacteroidota</taxon>
        <taxon>Cytophagia</taxon>
        <taxon>Cytophagales</taxon>
        <taxon>Hymenobacteraceae</taxon>
        <taxon>Rufibacter</taxon>
    </lineage>
</organism>
<gene>
    <name evidence="2" type="ORF">TH63_12780</name>
</gene>
<accession>A0A0H4WB19</accession>
<dbReference type="PANTHER" id="PTHR31435:SF9">
    <property type="entry name" value="PROTEIN NATD1"/>
    <property type="match status" value="1"/>
</dbReference>
<keyword evidence="3" id="KW-1185">Reference proteome</keyword>
<dbReference type="PANTHER" id="PTHR31435">
    <property type="entry name" value="PROTEIN NATD1"/>
    <property type="match status" value="1"/>
</dbReference>
<dbReference type="InterPro" id="IPR045057">
    <property type="entry name" value="Gcn5-rel_NAT"/>
</dbReference>
<protein>
    <recommendedName>
        <fullName evidence="1">N-acetyltransferase domain-containing protein</fullName>
    </recommendedName>
</protein>
<sequence length="87" mass="10007">MKINIRHDQEDQQFTACHEEAEIGELAYALPEAQIIDFQHTFIEEEHRGKGYAGQLIKHGIEYAIQQKLEIRASCPAVAKYLEKNPL</sequence>
<dbReference type="InterPro" id="IPR031165">
    <property type="entry name" value="GNAT_YJDJ"/>
</dbReference>
<dbReference type="InterPro" id="IPR016181">
    <property type="entry name" value="Acyl_CoA_acyltransferase"/>
</dbReference>
<dbReference type="KEGG" id="ruf:TH63_12780"/>
<reference evidence="2 3" key="1">
    <citation type="submission" date="2015-01" db="EMBL/GenBank/DDBJ databases">
        <title>Rufibacter sp./DG31D/ whole genome sequencing.</title>
        <authorList>
            <person name="Kim M.K."/>
            <person name="Srinivasan S."/>
            <person name="Lee J.-J."/>
        </authorList>
    </citation>
    <scope>NUCLEOTIDE SEQUENCE [LARGE SCALE GENOMIC DNA]</scope>
    <source>
        <strain evidence="2 3">DG31D</strain>
    </source>
</reference>
<dbReference type="PROSITE" id="PS51729">
    <property type="entry name" value="GNAT_YJDJ"/>
    <property type="match status" value="1"/>
</dbReference>
<name>A0A0H4WB19_9BACT</name>
<evidence type="ECO:0000259" key="1">
    <source>
        <dbReference type="PROSITE" id="PS51729"/>
    </source>
</evidence>
<dbReference type="AlphaFoldDB" id="A0A0H4WB19"/>
<dbReference type="EMBL" id="CP010777">
    <property type="protein sequence ID" value="AKQ47696.1"/>
    <property type="molecule type" value="Genomic_DNA"/>
</dbReference>
<proteinExistence type="predicted"/>
<dbReference type="Pfam" id="PF14542">
    <property type="entry name" value="Acetyltransf_CG"/>
    <property type="match status" value="1"/>
</dbReference>
<dbReference type="Proteomes" id="UP000036458">
    <property type="component" value="Chromosome"/>
</dbReference>
<dbReference type="CDD" id="cd04301">
    <property type="entry name" value="NAT_SF"/>
    <property type="match status" value="1"/>
</dbReference>
<evidence type="ECO:0000313" key="2">
    <source>
        <dbReference type="EMBL" id="AKQ47696.1"/>
    </source>
</evidence>
<feature type="domain" description="N-acetyltransferase" evidence="1">
    <location>
        <begin position="6"/>
        <end position="87"/>
    </location>
</feature>
<dbReference type="STRING" id="1379910.TH63_12780"/>
<dbReference type="PATRIC" id="fig|1379910.4.peg.2772"/>
<dbReference type="Gene3D" id="3.40.630.30">
    <property type="match status" value="1"/>
</dbReference>